<dbReference type="CDD" id="cd22160">
    <property type="entry name" value="F-box_AtFBL13-like"/>
    <property type="match status" value="1"/>
</dbReference>
<dbReference type="PANTHER" id="PTHR31900">
    <property type="entry name" value="F-BOX/RNI SUPERFAMILY PROTEIN-RELATED"/>
    <property type="match status" value="1"/>
</dbReference>
<dbReference type="InterPro" id="IPR055411">
    <property type="entry name" value="LRR_FXL15/At3g58940/PEG3-like"/>
</dbReference>
<dbReference type="Pfam" id="PF24758">
    <property type="entry name" value="LRR_At5g56370"/>
    <property type="match status" value="1"/>
</dbReference>
<dbReference type="InterPro" id="IPR036047">
    <property type="entry name" value="F-box-like_dom_sf"/>
</dbReference>
<gene>
    <name evidence="2" type="ORF">POM88_015038</name>
</gene>
<dbReference type="Gene3D" id="3.80.10.10">
    <property type="entry name" value="Ribonuclease Inhibitor"/>
    <property type="match status" value="1"/>
</dbReference>
<reference evidence="2" key="1">
    <citation type="submission" date="2023-02" db="EMBL/GenBank/DDBJ databases">
        <title>Genome of toxic invasive species Heracleum sosnowskyi carries increased number of genes despite the absence of recent whole-genome duplications.</title>
        <authorList>
            <person name="Schelkunov M."/>
            <person name="Shtratnikova V."/>
            <person name="Makarenko M."/>
            <person name="Klepikova A."/>
            <person name="Omelchenko D."/>
            <person name="Novikova G."/>
            <person name="Obukhova E."/>
            <person name="Bogdanov V."/>
            <person name="Penin A."/>
            <person name="Logacheva M."/>
        </authorList>
    </citation>
    <scope>NUCLEOTIDE SEQUENCE</scope>
    <source>
        <strain evidence="2">Hsosn_3</strain>
        <tissue evidence="2">Leaf</tissue>
    </source>
</reference>
<reference evidence="2" key="2">
    <citation type="submission" date="2023-05" db="EMBL/GenBank/DDBJ databases">
        <authorList>
            <person name="Schelkunov M.I."/>
        </authorList>
    </citation>
    <scope>NUCLEOTIDE SEQUENCE</scope>
    <source>
        <strain evidence="2">Hsosn_3</strain>
        <tissue evidence="2">Leaf</tissue>
    </source>
</reference>
<dbReference type="AlphaFoldDB" id="A0AAD8IMW1"/>
<dbReference type="SUPFAM" id="SSF81383">
    <property type="entry name" value="F-box domain"/>
    <property type="match status" value="1"/>
</dbReference>
<dbReference type="InterPro" id="IPR050232">
    <property type="entry name" value="FBL13/AtMIF1-like"/>
</dbReference>
<keyword evidence="3" id="KW-1185">Reference proteome</keyword>
<feature type="domain" description="F-box" evidence="1">
    <location>
        <begin position="21"/>
        <end position="70"/>
    </location>
</feature>
<proteinExistence type="predicted"/>
<dbReference type="InterPro" id="IPR001810">
    <property type="entry name" value="F-box_dom"/>
</dbReference>
<sequence length="462" mass="52843">MGSSSVSKKLKISEVEVEVEVDRISTLPDSLLLKILDSLPTKRAVCTSVISKRWRPLYMSLPNLEFYDRYGKNPQQFSKFVDRFFMRRPNGLKIDKFELRCGEDYYLDRVDEWIWKAIGRDLKELHLSFWFKDLYEVFYEVYMCSTLEALRLTCNILVNIPEDVKFSRLRVLKFSNVTFGSIESVGELLLKCPVLEDFSIDECEWLSGHCLSICGNALKKLSLLNGSDPIDNEFFLEILIDTPALEYLGIESFVSDDILIKGNLQFLTTAYLDVEQIIEGALPSNVFGDCVFGLLKKINHVKILTLGGKTVEAFNSVYDCEFQTVHEGFPLFHNLTELDLRVETYCGENLLSDFLKNTRNLKSLEFPWGLVDTSTDSWHFSWSWPSSVPECLSTHLQTLDIGQFYGTHDELSLVDFFLNYGSALRNVSVDASNLCNGGGAEVQEELLSYHRESTNCKLDISF</sequence>
<dbReference type="PROSITE" id="PS50181">
    <property type="entry name" value="FBOX"/>
    <property type="match status" value="1"/>
</dbReference>
<dbReference type="PANTHER" id="PTHR31900:SF34">
    <property type="entry name" value="EMB|CAB62440.1-RELATED"/>
    <property type="match status" value="1"/>
</dbReference>
<dbReference type="Pfam" id="PF08387">
    <property type="entry name" value="FBD"/>
    <property type="match status" value="1"/>
</dbReference>
<dbReference type="EMBL" id="JAUIZM010000004">
    <property type="protein sequence ID" value="KAK1386860.1"/>
    <property type="molecule type" value="Genomic_DNA"/>
</dbReference>
<dbReference type="Gene3D" id="1.20.1280.50">
    <property type="match status" value="1"/>
</dbReference>
<organism evidence="2 3">
    <name type="scientific">Heracleum sosnowskyi</name>
    <dbReference type="NCBI Taxonomy" id="360622"/>
    <lineage>
        <taxon>Eukaryota</taxon>
        <taxon>Viridiplantae</taxon>
        <taxon>Streptophyta</taxon>
        <taxon>Embryophyta</taxon>
        <taxon>Tracheophyta</taxon>
        <taxon>Spermatophyta</taxon>
        <taxon>Magnoliopsida</taxon>
        <taxon>eudicotyledons</taxon>
        <taxon>Gunneridae</taxon>
        <taxon>Pentapetalae</taxon>
        <taxon>asterids</taxon>
        <taxon>campanulids</taxon>
        <taxon>Apiales</taxon>
        <taxon>Apiaceae</taxon>
        <taxon>Apioideae</taxon>
        <taxon>apioid superclade</taxon>
        <taxon>Tordylieae</taxon>
        <taxon>Tordyliinae</taxon>
        <taxon>Heracleum</taxon>
    </lineage>
</organism>
<comment type="caution">
    <text evidence="2">The sequence shown here is derived from an EMBL/GenBank/DDBJ whole genome shotgun (WGS) entry which is preliminary data.</text>
</comment>
<dbReference type="Proteomes" id="UP001237642">
    <property type="component" value="Unassembled WGS sequence"/>
</dbReference>
<dbReference type="SUPFAM" id="SSF52047">
    <property type="entry name" value="RNI-like"/>
    <property type="match status" value="2"/>
</dbReference>
<name>A0AAD8IMW1_9APIA</name>
<evidence type="ECO:0000259" key="1">
    <source>
        <dbReference type="PROSITE" id="PS50181"/>
    </source>
</evidence>
<dbReference type="Pfam" id="PF00646">
    <property type="entry name" value="F-box"/>
    <property type="match status" value="1"/>
</dbReference>
<evidence type="ECO:0000313" key="3">
    <source>
        <dbReference type="Proteomes" id="UP001237642"/>
    </source>
</evidence>
<dbReference type="SMART" id="SM00579">
    <property type="entry name" value="FBD"/>
    <property type="match status" value="1"/>
</dbReference>
<evidence type="ECO:0000313" key="2">
    <source>
        <dbReference type="EMBL" id="KAK1386860.1"/>
    </source>
</evidence>
<dbReference type="InterPro" id="IPR053781">
    <property type="entry name" value="F-box_AtFBL13-like"/>
</dbReference>
<accession>A0AAD8IMW1</accession>
<dbReference type="InterPro" id="IPR032675">
    <property type="entry name" value="LRR_dom_sf"/>
</dbReference>
<protein>
    <submittedName>
        <fullName evidence="2">FBD domain-containing protein</fullName>
    </submittedName>
</protein>
<dbReference type="InterPro" id="IPR006566">
    <property type="entry name" value="FBD"/>
</dbReference>